<organism evidence="1 2">
    <name type="scientific">Ambrosiozyma monospora</name>
    <name type="common">Yeast</name>
    <name type="synonym">Endomycopsis monosporus</name>
    <dbReference type="NCBI Taxonomy" id="43982"/>
    <lineage>
        <taxon>Eukaryota</taxon>
        <taxon>Fungi</taxon>
        <taxon>Dikarya</taxon>
        <taxon>Ascomycota</taxon>
        <taxon>Saccharomycotina</taxon>
        <taxon>Pichiomycetes</taxon>
        <taxon>Pichiales</taxon>
        <taxon>Pichiaceae</taxon>
        <taxon>Ambrosiozyma</taxon>
    </lineage>
</organism>
<evidence type="ECO:0000313" key="1">
    <source>
        <dbReference type="EMBL" id="GME78761.1"/>
    </source>
</evidence>
<keyword evidence="2" id="KW-1185">Reference proteome</keyword>
<reference evidence="1" key="1">
    <citation type="submission" date="2023-04" db="EMBL/GenBank/DDBJ databases">
        <title>Ambrosiozyma monospora NBRC 10751.</title>
        <authorList>
            <person name="Ichikawa N."/>
            <person name="Sato H."/>
            <person name="Tonouchi N."/>
        </authorList>
    </citation>
    <scope>NUCLEOTIDE SEQUENCE</scope>
    <source>
        <strain evidence="1">NBRC 10751</strain>
    </source>
</reference>
<proteinExistence type="predicted"/>
<protein>
    <submittedName>
        <fullName evidence="1">Unnamed protein product</fullName>
    </submittedName>
</protein>
<sequence length="516" mass="60126">MCGGDSIYGSVWEFQGLVEQIEELRVQYSTCDDERRNQVHEFLKVFLNTVLSSKSIKQYKNDKEAVLKTAEVQLLNLSLNNGNLESVLKHIKYSSNETIEILLEHKQFYYLAKFYEGSRDSKQFVYYWKSLITGELNDAIFDENCPNLGKPLKYLVNYLVANCSDDSALIWKYSEWLLKDHPKYGFDLLTDKHLQKLDINDINVLNILRNEEEIKSEYLKHMLIVKNEKQFTGDLIMSEMNKLVRIFEEDVSLGKKVEEVNSKYLAMSLPKITIYKYWELEKNRLGNQYLSGIVETIYKYLLTVNKDTVSVLGRVNVLNECLRILLTDEFRNKFPFLLVLLYAKKIDYKQVVIEYCSIQDFISAEYFANNLVLPLVSFIDSKAQYHENLDPFQSEQRKISETLLMQIFDVYLKMNNGILIESFLNNYNLLQDDSENLSSSLEKMDKFSEFIERIPDSFPLAQLNGFLSKSLIDFQDQSNNLLLQKNLARSYQQNLNGLLKALEGSVDTNGMINKSN</sequence>
<name>A0ACB5T1C7_AMBMO</name>
<accession>A0ACB5T1C7</accession>
<comment type="caution">
    <text evidence="1">The sequence shown here is derived from an EMBL/GenBank/DDBJ whole genome shotgun (WGS) entry which is preliminary data.</text>
</comment>
<dbReference type="EMBL" id="BSXS01002317">
    <property type="protein sequence ID" value="GME78761.1"/>
    <property type="molecule type" value="Genomic_DNA"/>
</dbReference>
<gene>
    <name evidence="1" type="ORF">Amon02_000359700</name>
</gene>
<evidence type="ECO:0000313" key="2">
    <source>
        <dbReference type="Proteomes" id="UP001165064"/>
    </source>
</evidence>
<dbReference type="Proteomes" id="UP001165064">
    <property type="component" value="Unassembled WGS sequence"/>
</dbReference>